<proteinExistence type="predicted"/>
<evidence type="ECO:0000313" key="2">
    <source>
        <dbReference type="Proteomes" id="UP000503349"/>
    </source>
</evidence>
<reference evidence="1 2" key="1">
    <citation type="submission" date="2019-02" db="EMBL/GenBank/DDBJ databases">
        <title>Opniocepnalus argus genome.</title>
        <authorList>
            <person name="Zhou C."/>
            <person name="Xiao S."/>
        </authorList>
    </citation>
    <scope>NUCLEOTIDE SEQUENCE [LARGE SCALE GENOMIC DNA]</scope>
    <source>
        <strain evidence="1">OARG1902GOOAL</strain>
        <tissue evidence="1">Muscle</tissue>
    </source>
</reference>
<reference evidence="2" key="2">
    <citation type="submission" date="2019-02" db="EMBL/GenBank/DDBJ databases">
        <title>Opniocepnalus argus Var Kimnra genome.</title>
        <authorList>
            <person name="Zhou C."/>
            <person name="Xiao S."/>
        </authorList>
    </citation>
    <scope>NUCLEOTIDE SEQUENCE [LARGE SCALE GENOMIC DNA]</scope>
</reference>
<name>A0A6G1QV21_CHAAH</name>
<evidence type="ECO:0000313" key="1">
    <source>
        <dbReference type="EMBL" id="KAF3706153.1"/>
    </source>
</evidence>
<protein>
    <submittedName>
        <fullName evidence="1">Uncharacterized protein</fullName>
    </submittedName>
</protein>
<sequence>MSLSGLFAMQLINVFRYTGVKGNRLSKSTGDSNNSNYCVMVAGKLDTDHQQTF</sequence>
<dbReference type="Proteomes" id="UP000503349">
    <property type="component" value="Chromosome 23"/>
</dbReference>
<dbReference type="EMBL" id="CM015734">
    <property type="protein sequence ID" value="KAF3706153.1"/>
    <property type="molecule type" value="Genomic_DNA"/>
</dbReference>
<accession>A0A6G1QV21</accession>
<dbReference type="AlphaFoldDB" id="A0A6G1QV21"/>
<gene>
    <name evidence="1" type="ORF">EXN66_Car021845</name>
</gene>
<organism evidence="1 2">
    <name type="scientific">Channa argus</name>
    <name type="common">Northern snakehead</name>
    <name type="synonym">Ophicephalus argus</name>
    <dbReference type="NCBI Taxonomy" id="215402"/>
    <lineage>
        <taxon>Eukaryota</taxon>
        <taxon>Metazoa</taxon>
        <taxon>Chordata</taxon>
        <taxon>Craniata</taxon>
        <taxon>Vertebrata</taxon>
        <taxon>Euteleostomi</taxon>
        <taxon>Actinopterygii</taxon>
        <taxon>Neopterygii</taxon>
        <taxon>Teleostei</taxon>
        <taxon>Neoteleostei</taxon>
        <taxon>Acanthomorphata</taxon>
        <taxon>Anabantaria</taxon>
        <taxon>Anabantiformes</taxon>
        <taxon>Channoidei</taxon>
        <taxon>Channidae</taxon>
        <taxon>Channa</taxon>
    </lineage>
</organism>
<keyword evidence="2" id="KW-1185">Reference proteome</keyword>